<proteinExistence type="predicted"/>
<dbReference type="AlphaFoldDB" id="A0A0F9HJJ2"/>
<comment type="caution">
    <text evidence="2">The sequence shown here is derived from an EMBL/GenBank/DDBJ whole genome shotgun (WGS) entry which is preliminary data.</text>
</comment>
<feature type="region of interest" description="Disordered" evidence="1">
    <location>
        <begin position="144"/>
        <end position="170"/>
    </location>
</feature>
<protein>
    <submittedName>
        <fullName evidence="2">Uncharacterized protein</fullName>
    </submittedName>
</protein>
<organism evidence="2">
    <name type="scientific">marine sediment metagenome</name>
    <dbReference type="NCBI Taxonomy" id="412755"/>
    <lineage>
        <taxon>unclassified sequences</taxon>
        <taxon>metagenomes</taxon>
        <taxon>ecological metagenomes</taxon>
    </lineage>
</organism>
<accession>A0A0F9HJJ2</accession>
<sequence>MTTQVTTYTFETALADAAIELVDDFAKIAQLPAKDRVEAIREFNTKQTAIANDKVAAFEAHAKNVRDKRNEMETVYKTKVTDMFDKGWDGSPELAQGLIALAKVDTSVRALTIQVTVHRESKTTGEGDNAKTTEVISLGSPVATFGTRLPAKGRPGSNGSGGGRKRPMIVDGTTYESGKAAGKAVLNEDLQSNWDAIAKKITGAGHTVSEPA</sequence>
<reference evidence="2" key="1">
    <citation type="journal article" date="2015" name="Nature">
        <title>Complex archaea that bridge the gap between prokaryotes and eukaryotes.</title>
        <authorList>
            <person name="Spang A."/>
            <person name="Saw J.H."/>
            <person name="Jorgensen S.L."/>
            <person name="Zaremba-Niedzwiedzka K."/>
            <person name="Martijn J."/>
            <person name="Lind A.E."/>
            <person name="van Eijk R."/>
            <person name="Schleper C."/>
            <person name="Guy L."/>
            <person name="Ettema T.J."/>
        </authorList>
    </citation>
    <scope>NUCLEOTIDE SEQUENCE</scope>
</reference>
<name>A0A0F9HJJ2_9ZZZZ</name>
<evidence type="ECO:0000256" key="1">
    <source>
        <dbReference type="SAM" id="MobiDB-lite"/>
    </source>
</evidence>
<dbReference type="EMBL" id="LAZR01016705">
    <property type="protein sequence ID" value="KKM03342.1"/>
    <property type="molecule type" value="Genomic_DNA"/>
</dbReference>
<gene>
    <name evidence="2" type="ORF">LCGC14_1775340</name>
</gene>
<evidence type="ECO:0000313" key="2">
    <source>
        <dbReference type="EMBL" id="KKM03342.1"/>
    </source>
</evidence>